<dbReference type="InterPro" id="IPR016064">
    <property type="entry name" value="NAD/diacylglycerol_kinase_sf"/>
</dbReference>
<evidence type="ECO:0000256" key="3">
    <source>
        <dbReference type="ARBA" id="ARBA00022679"/>
    </source>
</evidence>
<name>A0A062Y0F3_9BACT</name>
<dbReference type="Gene3D" id="2.60.200.40">
    <property type="match status" value="1"/>
</dbReference>
<dbReference type="GO" id="GO:0008654">
    <property type="term" value="P:phospholipid biosynthetic process"/>
    <property type="evidence" value="ECO:0007669"/>
    <property type="project" value="UniProtKB-KW"/>
</dbReference>
<keyword evidence="14" id="KW-1185">Reference proteome</keyword>
<comment type="caution">
    <text evidence="13">The sequence shown here is derived from an EMBL/GenBank/DDBJ whole genome shotgun (WGS) entry which is preliminary data.</text>
</comment>
<keyword evidence="7" id="KW-0067">ATP-binding</keyword>
<sequence>MLLIVNPAAAGGRLGKQWPRVRSLLESVGLKVPQAFTRAPGHATELAAEAVAKGTEAVVAVGGDGTICEVVEGLHQAGGGVLGILPLGTGNDTARTLGIPRKLKAAIATLHQPQLREVDLMRVGSRVVVNAVGMGMLGAINVKAAGLKKVRGLTAYLLAAVHTLFRYRPPTVELESEGFRYRGAMTILAIHNGPTTGGGFRLAPGAVPDDGQLEACLVEGVGIAGRFPRLLAALRGSLHRWPKSHFLRFQRLRLSCQQPLDVHLDGNPFRCDPPGIEVSVLPRALSVLAPR</sequence>
<keyword evidence="6" id="KW-0418">Kinase</keyword>
<keyword evidence="9" id="KW-0443">Lipid metabolism</keyword>
<organism evidence="13 14">
    <name type="scientific">Thermoanaerobaculum aquaticum</name>
    <dbReference type="NCBI Taxonomy" id="1312852"/>
    <lineage>
        <taxon>Bacteria</taxon>
        <taxon>Pseudomonadati</taxon>
        <taxon>Acidobacteriota</taxon>
        <taxon>Thermoanaerobaculia</taxon>
        <taxon>Thermoanaerobaculales</taxon>
        <taxon>Thermoanaerobaculaceae</taxon>
        <taxon>Thermoanaerobaculum</taxon>
    </lineage>
</organism>
<evidence type="ECO:0000256" key="2">
    <source>
        <dbReference type="ARBA" id="ARBA00022516"/>
    </source>
</evidence>
<evidence type="ECO:0000256" key="4">
    <source>
        <dbReference type="ARBA" id="ARBA00022723"/>
    </source>
</evidence>
<dbReference type="PANTHER" id="PTHR12358">
    <property type="entry name" value="SPHINGOSINE KINASE"/>
    <property type="match status" value="1"/>
</dbReference>
<keyword evidence="11" id="KW-1208">Phospholipid metabolism</keyword>
<evidence type="ECO:0000256" key="11">
    <source>
        <dbReference type="ARBA" id="ARBA00023264"/>
    </source>
</evidence>
<dbReference type="GO" id="GO:0005886">
    <property type="term" value="C:plasma membrane"/>
    <property type="evidence" value="ECO:0007669"/>
    <property type="project" value="TreeGrafter"/>
</dbReference>
<dbReference type="InterPro" id="IPR005218">
    <property type="entry name" value="Diacylglycerol/lipid_kinase"/>
</dbReference>
<keyword evidence="4" id="KW-0479">Metal-binding</keyword>
<dbReference type="PROSITE" id="PS50146">
    <property type="entry name" value="DAGK"/>
    <property type="match status" value="1"/>
</dbReference>
<evidence type="ECO:0000313" key="14">
    <source>
        <dbReference type="Proteomes" id="UP000027284"/>
    </source>
</evidence>
<gene>
    <name evidence="13" type="ORF">EG19_02390</name>
</gene>
<reference evidence="13 14" key="1">
    <citation type="submission" date="2014-04" db="EMBL/GenBank/DDBJ databases">
        <title>The Genome Sequence of Thermoanaerobaculum aquaticum MP-01, The First Cultivated Group 23 Acidobacterium.</title>
        <authorList>
            <person name="Stamps B.W."/>
            <person name="Losey N.A."/>
            <person name="Lawson P.A."/>
            <person name="Stevenson B.S."/>
        </authorList>
    </citation>
    <scope>NUCLEOTIDE SEQUENCE [LARGE SCALE GENOMIC DNA]</scope>
    <source>
        <strain evidence="13 14">MP-01</strain>
    </source>
</reference>
<dbReference type="RefSeq" id="WP_038048802.1">
    <property type="nucleotide sequence ID" value="NZ_JMFG01000016.1"/>
</dbReference>
<feature type="domain" description="DAGKc" evidence="12">
    <location>
        <begin position="1"/>
        <end position="127"/>
    </location>
</feature>
<evidence type="ECO:0000259" key="12">
    <source>
        <dbReference type="PROSITE" id="PS50146"/>
    </source>
</evidence>
<keyword evidence="10" id="KW-0594">Phospholipid biosynthesis</keyword>
<keyword evidence="3" id="KW-0808">Transferase</keyword>
<dbReference type="Pfam" id="PF00781">
    <property type="entry name" value="DAGK_cat"/>
    <property type="match status" value="1"/>
</dbReference>
<evidence type="ECO:0000256" key="6">
    <source>
        <dbReference type="ARBA" id="ARBA00022777"/>
    </source>
</evidence>
<dbReference type="GO" id="GO:0005524">
    <property type="term" value="F:ATP binding"/>
    <property type="evidence" value="ECO:0007669"/>
    <property type="project" value="UniProtKB-KW"/>
</dbReference>
<dbReference type="Pfam" id="PF19279">
    <property type="entry name" value="YegS_C"/>
    <property type="match status" value="1"/>
</dbReference>
<proteinExistence type="predicted"/>
<evidence type="ECO:0000256" key="7">
    <source>
        <dbReference type="ARBA" id="ARBA00022840"/>
    </source>
</evidence>
<evidence type="ECO:0000256" key="9">
    <source>
        <dbReference type="ARBA" id="ARBA00023098"/>
    </source>
</evidence>
<evidence type="ECO:0000256" key="1">
    <source>
        <dbReference type="ARBA" id="ARBA00001946"/>
    </source>
</evidence>
<evidence type="ECO:0000256" key="10">
    <source>
        <dbReference type="ARBA" id="ARBA00023209"/>
    </source>
</evidence>
<dbReference type="NCBIfam" id="TIGR00147">
    <property type="entry name" value="YegS/Rv2252/BmrU family lipid kinase"/>
    <property type="match status" value="1"/>
</dbReference>
<dbReference type="Proteomes" id="UP000027284">
    <property type="component" value="Unassembled WGS sequence"/>
</dbReference>
<dbReference type="SMART" id="SM00046">
    <property type="entry name" value="DAGKc"/>
    <property type="match status" value="1"/>
</dbReference>
<dbReference type="InterPro" id="IPR001206">
    <property type="entry name" value="Diacylglycerol_kinase_cat_dom"/>
</dbReference>
<dbReference type="AlphaFoldDB" id="A0A062Y0F3"/>
<dbReference type="InterPro" id="IPR050187">
    <property type="entry name" value="Lipid_Phosphate_FormReg"/>
</dbReference>
<keyword evidence="8" id="KW-0460">Magnesium</keyword>
<dbReference type="GO" id="GO:0046872">
    <property type="term" value="F:metal ion binding"/>
    <property type="evidence" value="ECO:0007669"/>
    <property type="project" value="UniProtKB-KW"/>
</dbReference>
<comment type="cofactor">
    <cofactor evidence="1">
        <name>Mg(2+)</name>
        <dbReference type="ChEBI" id="CHEBI:18420"/>
    </cofactor>
</comment>
<dbReference type="GO" id="GO:0016301">
    <property type="term" value="F:kinase activity"/>
    <property type="evidence" value="ECO:0007669"/>
    <property type="project" value="UniProtKB-KW"/>
</dbReference>
<protein>
    <recommendedName>
        <fullName evidence="12">DAGKc domain-containing protein</fullName>
    </recommendedName>
</protein>
<dbReference type="InterPro" id="IPR017438">
    <property type="entry name" value="ATP-NAD_kinase_N"/>
</dbReference>
<keyword evidence="2" id="KW-0444">Lipid biosynthesis</keyword>
<dbReference type="STRING" id="1312852.EG19_02390"/>
<evidence type="ECO:0000256" key="5">
    <source>
        <dbReference type="ARBA" id="ARBA00022741"/>
    </source>
</evidence>
<dbReference type="Gene3D" id="3.40.50.10330">
    <property type="entry name" value="Probable inorganic polyphosphate/atp-NAD kinase, domain 1"/>
    <property type="match status" value="1"/>
</dbReference>
<dbReference type="SUPFAM" id="SSF111331">
    <property type="entry name" value="NAD kinase/diacylglycerol kinase-like"/>
    <property type="match status" value="1"/>
</dbReference>
<dbReference type="OrthoDB" id="9786026at2"/>
<accession>A0A062Y0F3</accession>
<dbReference type="PANTHER" id="PTHR12358:SF106">
    <property type="entry name" value="LIPID KINASE YEGS"/>
    <property type="match status" value="1"/>
</dbReference>
<evidence type="ECO:0000256" key="8">
    <source>
        <dbReference type="ARBA" id="ARBA00022842"/>
    </source>
</evidence>
<evidence type="ECO:0000313" key="13">
    <source>
        <dbReference type="EMBL" id="KDA53841.1"/>
    </source>
</evidence>
<keyword evidence="5" id="KW-0547">Nucleotide-binding</keyword>
<dbReference type="EMBL" id="JMFG01000016">
    <property type="protein sequence ID" value="KDA53841.1"/>
    <property type="molecule type" value="Genomic_DNA"/>
</dbReference>
<dbReference type="InterPro" id="IPR045540">
    <property type="entry name" value="YegS/DAGK_C"/>
</dbReference>